<evidence type="ECO:0000256" key="1">
    <source>
        <dbReference type="SAM" id="MobiDB-lite"/>
    </source>
</evidence>
<dbReference type="STRING" id="1238425.J07HQW2_00978"/>
<evidence type="ECO:0000313" key="4">
    <source>
        <dbReference type="Proteomes" id="UP000030710"/>
    </source>
</evidence>
<proteinExistence type="predicted"/>
<sequence length="328" mass="33142">MSVSRHPVALRLEQQVGSATRLLATVMALPLIDGIFPALIIAGALDSPLGILEAGLLIFGGSATVAVILAEMDGTRKEQVRSVLILGAILLPIAGVEALFAETLKSVLDFAVFHRFAGLVILAVAAKTASAKIGEYLPSSGIIIALGLVASVNLNNASIILDPNITVVTQAVAAAGVGVGFALLVALFAPRLRGIVDLDRFRFGSSVALGMLALDILGLLPTEAPVALGVLCVTAVFAYDPDSPGVGNSVAAAGHAVGSNQIDDPVSKMGTSPPASTSDTTPNVGGNSNVAASVDGAESDSHTSDTDSDSGEAGYGFPDDSDSHAPWL</sequence>
<dbReference type="Proteomes" id="UP000030710">
    <property type="component" value="Unassembled WGS sequence"/>
</dbReference>
<dbReference type="EMBL" id="KE356561">
    <property type="protein sequence ID" value="ERG94543.1"/>
    <property type="molecule type" value="Genomic_DNA"/>
</dbReference>
<dbReference type="eggNOG" id="arCOG04599">
    <property type="taxonomic scope" value="Archaea"/>
</dbReference>
<feature type="region of interest" description="Disordered" evidence="1">
    <location>
        <begin position="261"/>
        <end position="328"/>
    </location>
</feature>
<feature type="transmembrane region" description="Helical" evidence="2">
    <location>
        <begin position="51"/>
        <end position="70"/>
    </location>
</feature>
<feature type="compositionally biased region" description="Low complexity" evidence="1">
    <location>
        <begin position="271"/>
        <end position="282"/>
    </location>
</feature>
<feature type="transmembrane region" description="Helical" evidence="2">
    <location>
        <begin position="167"/>
        <end position="189"/>
    </location>
</feature>
<feature type="transmembrane region" description="Helical" evidence="2">
    <location>
        <begin position="21"/>
        <end position="45"/>
    </location>
</feature>
<reference evidence="3 4" key="1">
    <citation type="journal article" date="2013" name="PLoS ONE">
        <title>Assembly-driven community genomics of a hypersaline microbial ecosystem.</title>
        <authorList>
            <person name="Podell S."/>
            <person name="Ugalde J.A."/>
            <person name="Narasingarao P."/>
            <person name="Banfield J.F."/>
            <person name="Heidelberg K.B."/>
            <person name="Allen E.E."/>
        </authorList>
    </citation>
    <scope>NUCLEOTIDE SEQUENCE [LARGE SCALE GENOMIC DNA]</scope>
    <source>
        <strain evidence="4">J07HQW2</strain>
    </source>
</reference>
<keyword evidence="2" id="KW-1133">Transmembrane helix</keyword>
<keyword evidence="2" id="KW-0812">Transmembrane</keyword>
<dbReference type="Pfam" id="PF19107">
    <property type="entry name" value="DUF5794"/>
    <property type="match status" value="1"/>
</dbReference>
<name>U1NCX3_9EURY</name>
<protein>
    <submittedName>
        <fullName evidence="3">Uncharacterized protein</fullName>
    </submittedName>
</protein>
<keyword evidence="2" id="KW-0472">Membrane</keyword>
<dbReference type="AlphaFoldDB" id="U1NCX3"/>
<feature type="transmembrane region" description="Helical" evidence="2">
    <location>
        <begin position="201"/>
        <end position="220"/>
    </location>
</feature>
<feature type="transmembrane region" description="Helical" evidence="2">
    <location>
        <begin position="141"/>
        <end position="161"/>
    </location>
</feature>
<organism evidence="3 4">
    <name type="scientific">Haloquadratum walsbyi J07HQW2</name>
    <dbReference type="NCBI Taxonomy" id="1238425"/>
    <lineage>
        <taxon>Archaea</taxon>
        <taxon>Methanobacteriati</taxon>
        <taxon>Methanobacteriota</taxon>
        <taxon>Stenosarchaea group</taxon>
        <taxon>Halobacteria</taxon>
        <taxon>Halobacteriales</taxon>
        <taxon>Haloferacaceae</taxon>
        <taxon>Haloquadratum</taxon>
    </lineage>
</organism>
<accession>U1NCX3</accession>
<feature type="transmembrane region" description="Helical" evidence="2">
    <location>
        <begin position="112"/>
        <end position="129"/>
    </location>
</feature>
<evidence type="ECO:0000256" key="2">
    <source>
        <dbReference type="SAM" id="Phobius"/>
    </source>
</evidence>
<dbReference type="HOGENOM" id="CLU_067490_0_0_2"/>
<dbReference type="InterPro" id="IPR043812">
    <property type="entry name" value="DUF5794"/>
</dbReference>
<feature type="transmembrane region" description="Helical" evidence="2">
    <location>
        <begin position="82"/>
        <end position="100"/>
    </location>
</feature>
<dbReference type="RefSeq" id="WP_021054034.1">
    <property type="nucleotide sequence ID" value="NZ_KE356561.1"/>
</dbReference>
<gene>
    <name evidence="3" type="ORF">J07HQW2_00978</name>
</gene>
<evidence type="ECO:0000313" key="3">
    <source>
        <dbReference type="EMBL" id="ERG94543.1"/>
    </source>
</evidence>